<dbReference type="InterPro" id="IPR036823">
    <property type="entry name" value="Ribosomal_uS7_dom_sf"/>
</dbReference>
<dbReference type="Pfam" id="PF00177">
    <property type="entry name" value="Ribosomal_S7"/>
    <property type="match status" value="1"/>
</dbReference>
<keyword evidence="3" id="KW-0687">Ribonucleoprotein</keyword>
<keyword evidence="2" id="KW-0689">Ribosomal protein</keyword>
<protein>
    <recommendedName>
        <fullName evidence="4">Small ribosomal subunit protein uS7 domain-containing protein</fullName>
    </recommendedName>
</protein>
<evidence type="ECO:0000313" key="5">
    <source>
        <dbReference type="EMBL" id="KAL0578144.1"/>
    </source>
</evidence>
<evidence type="ECO:0000313" key="6">
    <source>
        <dbReference type="Proteomes" id="UP001465976"/>
    </source>
</evidence>
<dbReference type="EMBL" id="JBAHYK010000117">
    <property type="protein sequence ID" value="KAL0578144.1"/>
    <property type="molecule type" value="Genomic_DNA"/>
</dbReference>
<accession>A0ABR3FRS5</accession>
<sequence length="268" mass="30306">MFAATLRQATRRAALPCPRRPELHSRFISIATSNFRNSKPKRRNDNGQKDDILSAYEELGLGINSEFVQGGREDANVGAKGNEEALDALSSSESVVAQDDYLSLAIPSLQSKNKSNLPSLMNIPPQEDPLLHFMASRLMNHGERAKATRTISRMLLHIHAWTRSPPLPIVRQAMFKLSPMVHVIGHKHSTKMIYKPIPLSEKQGAWWAMKWLLEQTRNSRQGGPTIAERLAREIILVIRDESETLKKKEQYHKTAMMNRGNITINRNA</sequence>
<name>A0ABR3FRS5_9AGAR</name>
<reference evidence="5 6" key="1">
    <citation type="submission" date="2024-02" db="EMBL/GenBank/DDBJ databases">
        <title>A draft genome for the cacao thread blight pathogen Marasmius crinis-equi.</title>
        <authorList>
            <person name="Cohen S.P."/>
            <person name="Baruah I.K."/>
            <person name="Amoako-Attah I."/>
            <person name="Bukari Y."/>
            <person name="Meinhardt L.W."/>
            <person name="Bailey B.A."/>
        </authorList>
    </citation>
    <scope>NUCLEOTIDE SEQUENCE [LARGE SCALE GENOMIC DNA]</scope>
    <source>
        <strain evidence="5 6">GH-76</strain>
    </source>
</reference>
<evidence type="ECO:0000256" key="3">
    <source>
        <dbReference type="ARBA" id="ARBA00023274"/>
    </source>
</evidence>
<dbReference type="SUPFAM" id="SSF47973">
    <property type="entry name" value="Ribosomal protein S7"/>
    <property type="match status" value="1"/>
</dbReference>
<evidence type="ECO:0000256" key="1">
    <source>
        <dbReference type="ARBA" id="ARBA00007151"/>
    </source>
</evidence>
<comment type="similarity">
    <text evidence="1">Belongs to the universal ribosomal protein uS7 family.</text>
</comment>
<keyword evidence="6" id="KW-1185">Reference proteome</keyword>
<evidence type="ECO:0000259" key="4">
    <source>
        <dbReference type="Pfam" id="PF00177"/>
    </source>
</evidence>
<feature type="domain" description="Small ribosomal subunit protein uS7" evidence="4">
    <location>
        <begin position="123"/>
        <end position="259"/>
    </location>
</feature>
<dbReference type="InterPro" id="IPR023798">
    <property type="entry name" value="Ribosomal_uS7_dom"/>
</dbReference>
<organism evidence="5 6">
    <name type="scientific">Marasmius crinis-equi</name>
    <dbReference type="NCBI Taxonomy" id="585013"/>
    <lineage>
        <taxon>Eukaryota</taxon>
        <taxon>Fungi</taxon>
        <taxon>Dikarya</taxon>
        <taxon>Basidiomycota</taxon>
        <taxon>Agaricomycotina</taxon>
        <taxon>Agaricomycetes</taxon>
        <taxon>Agaricomycetidae</taxon>
        <taxon>Agaricales</taxon>
        <taxon>Marasmiineae</taxon>
        <taxon>Marasmiaceae</taxon>
        <taxon>Marasmius</taxon>
    </lineage>
</organism>
<dbReference type="CDD" id="cd14868">
    <property type="entry name" value="uS7_Mitochondria_Fungi"/>
    <property type="match status" value="1"/>
</dbReference>
<dbReference type="InterPro" id="IPR000235">
    <property type="entry name" value="Ribosomal_uS7"/>
</dbReference>
<gene>
    <name evidence="5" type="ORF">V5O48_003849</name>
</gene>
<dbReference type="PANTHER" id="PTHR11205">
    <property type="entry name" value="RIBOSOMAL PROTEIN S7"/>
    <property type="match status" value="1"/>
</dbReference>
<evidence type="ECO:0000256" key="2">
    <source>
        <dbReference type="ARBA" id="ARBA00022980"/>
    </source>
</evidence>
<dbReference type="Proteomes" id="UP001465976">
    <property type="component" value="Unassembled WGS sequence"/>
</dbReference>
<dbReference type="InterPro" id="IPR047988">
    <property type="entry name" value="Ribosomal_uS7m_fungi"/>
</dbReference>
<proteinExistence type="inferred from homology"/>
<comment type="caution">
    <text evidence="5">The sequence shown here is derived from an EMBL/GenBank/DDBJ whole genome shotgun (WGS) entry which is preliminary data.</text>
</comment>
<dbReference type="Gene3D" id="1.10.455.10">
    <property type="entry name" value="Ribosomal protein S7 domain"/>
    <property type="match status" value="1"/>
</dbReference>